<dbReference type="SMART" id="SM00027">
    <property type="entry name" value="EH"/>
    <property type="match status" value="2"/>
</dbReference>
<dbReference type="SUPFAM" id="SSF48065">
    <property type="entry name" value="DBL homology domain (DH-domain)"/>
    <property type="match status" value="1"/>
</dbReference>
<dbReference type="GO" id="GO:0005085">
    <property type="term" value="F:guanyl-nucleotide exchange factor activity"/>
    <property type="evidence" value="ECO:0007669"/>
    <property type="project" value="InterPro"/>
</dbReference>
<keyword evidence="9" id="KW-0963">Cytoplasm</keyword>
<organism evidence="29 30">
    <name type="scientific">Paraglomus occultum</name>
    <dbReference type="NCBI Taxonomy" id="144539"/>
    <lineage>
        <taxon>Eukaryota</taxon>
        <taxon>Fungi</taxon>
        <taxon>Fungi incertae sedis</taxon>
        <taxon>Mucoromycota</taxon>
        <taxon>Glomeromycotina</taxon>
        <taxon>Glomeromycetes</taxon>
        <taxon>Paraglomerales</taxon>
        <taxon>Paraglomeraceae</taxon>
        <taxon>Paraglomus</taxon>
    </lineage>
</organism>
<dbReference type="SMART" id="SM00325">
    <property type="entry name" value="RhoGEF"/>
    <property type="match status" value="1"/>
</dbReference>
<dbReference type="SUPFAM" id="SSF49562">
    <property type="entry name" value="C2 domain (Calcium/lipid-binding domain, CaLB)"/>
    <property type="match status" value="1"/>
</dbReference>
<feature type="compositionally biased region" description="Low complexity" evidence="21">
    <location>
        <begin position="804"/>
        <end position="820"/>
    </location>
</feature>
<evidence type="ECO:0000256" key="19">
    <source>
        <dbReference type="PROSITE-ProRule" id="PRU00192"/>
    </source>
</evidence>
<dbReference type="GO" id="GO:0005509">
    <property type="term" value="F:calcium ion binding"/>
    <property type="evidence" value="ECO:0007669"/>
    <property type="project" value="InterPro"/>
</dbReference>
<name>A0A9N9FCM7_9GLOM</name>
<dbReference type="SMART" id="SM00326">
    <property type="entry name" value="SH3"/>
    <property type="match status" value="2"/>
</dbReference>
<dbReference type="InterPro" id="IPR011993">
    <property type="entry name" value="PH-like_dom_sf"/>
</dbReference>
<dbReference type="Gene3D" id="1.20.900.10">
    <property type="entry name" value="Dbl homology (DH) domain"/>
    <property type="match status" value="1"/>
</dbReference>
<keyword evidence="13" id="KW-0770">Synapse</keyword>
<dbReference type="GO" id="GO:0042995">
    <property type="term" value="C:cell projection"/>
    <property type="evidence" value="ECO:0007669"/>
    <property type="project" value="UniProtKB-SubCell"/>
</dbReference>
<dbReference type="InterPro" id="IPR000261">
    <property type="entry name" value="EH_dom"/>
</dbReference>
<proteinExistence type="inferred from homology"/>
<evidence type="ECO:0000256" key="21">
    <source>
        <dbReference type="SAM" id="MobiDB-lite"/>
    </source>
</evidence>
<evidence type="ECO:0000256" key="13">
    <source>
        <dbReference type="ARBA" id="ARBA00023018"/>
    </source>
</evidence>
<feature type="compositionally biased region" description="Low complexity" evidence="21">
    <location>
        <begin position="985"/>
        <end position="995"/>
    </location>
</feature>
<dbReference type="PROSITE" id="PS00741">
    <property type="entry name" value="DH_1"/>
    <property type="match status" value="1"/>
</dbReference>
<dbReference type="InterPro" id="IPR011992">
    <property type="entry name" value="EF-hand-dom_pair"/>
</dbReference>
<evidence type="ECO:0000256" key="8">
    <source>
        <dbReference type="ARBA" id="ARBA00022443"/>
    </source>
</evidence>
<evidence type="ECO:0000256" key="2">
    <source>
        <dbReference type="ARBA" id="ARBA00004134"/>
    </source>
</evidence>
<evidence type="ECO:0000256" key="7">
    <source>
        <dbReference type="ARBA" id="ARBA00020728"/>
    </source>
</evidence>
<feature type="compositionally biased region" description="Acidic residues" evidence="21">
    <location>
        <begin position="1293"/>
        <end position="1305"/>
    </location>
</feature>
<dbReference type="InterPro" id="IPR002048">
    <property type="entry name" value="EF_hand_dom"/>
</dbReference>
<evidence type="ECO:0000256" key="6">
    <source>
        <dbReference type="ARBA" id="ARBA00015110"/>
    </source>
</evidence>
<dbReference type="SUPFAM" id="SSF50044">
    <property type="entry name" value="SH3-domain"/>
    <property type="match status" value="2"/>
</dbReference>
<evidence type="ECO:0000256" key="16">
    <source>
        <dbReference type="ARBA" id="ARBA00023212"/>
    </source>
</evidence>
<dbReference type="InterPro" id="IPR051480">
    <property type="entry name" value="Endocytic_GEF_Adapter"/>
</dbReference>
<feature type="domain" description="DH" evidence="25">
    <location>
        <begin position="1417"/>
        <end position="1598"/>
    </location>
</feature>
<feature type="domain" description="C2" evidence="24">
    <location>
        <begin position="1730"/>
        <end position="1849"/>
    </location>
</feature>
<dbReference type="PROSITE" id="PS50003">
    <property type="entry name" value="PH_DOMAIN"/>
    <property type="match status" value="1"/>
</dbReference>
<dbReference type="InterPro" id="IPR036028">
    <property type="entry name" value="SH3-like_dom_sf"/>
</dbReference>
<dbReference type="Pfam" id="PF00621">
    <property type="entry name" value="RhoGEF"/>
    <property type="match status" value="1"/>
</dbReference>
<evidence type="ECO:0000256" key="9">
    <source>
        <dbReference type="ARBA" id="ARBA00022490"/>
    </source>
</evidence>
<feature type="domain" description="WH2" evidence="28">
    <location>
        <begin position="995"/>
        <end position="1012"/>
    </location>
</feature>
<evidence type="ECO:0000256" key="3">
    <source>
        <dbReference type="ARBA" id="ARBA00004316"/>
    </source>
</evidence>
<feature type="domain" description="EF-hand" evidence="27">
    <location>
        <begin position="136"/>
        <end position="171"/>
    </location>
</feature>
<dbReference type="CDD" id="cd00052">
    <property type="entry name" value="EH"/>
    <property type="match status" value="2"/>
</dbReference>
<evidence type="ECO:0000256" key="4">
    <source>
        <dbReference type="ARBA" id="ARBA00004413"/>
    </source>
</evidence>
<comment type="subcellular location">
    <subcellularLocation>
        <location evidence="4">Cell membrane</location>
        <topology evidence="4">Peripheral membrane protein</topology>
        <orientation evidence="4">Cytoplasmic side</orientation>
    </subcellularLocation>
    <subcellularLocation>
        <location evidence="3">Cell projection</location>
    </subcellularLocation>
    <subcellularLocation>
        <location evidence="2">Cytoplasm</location>
        <location evidence="2">Cytoskeleton</location>
        <location evidence="2">Actin patch</location>
    </subcellularLocation>
    <subcellularLocation>
        <location evidence="1">Endosome membrane</location>
        <topology evidence="1">Peripheral membrane protein</topology>
        <orientation evidence="1">Cytoplasmic side</orientation>
    </subcellularLocation>
    <subcellularLocation>
        <location evidence="18">Synapse</location>
    </subcellularLocation>
</comment>
<dbReference type="Pfam" id="PF07653">
    <property type="entry name" value="SH3_2"/>
    <property type="match status" value="1"/>
</dbReference>
<dbReference type="GO" id="GO:0010008">
    <property type="term" value="C:endosome membrane"/>
    <property type="evidence" value="ECO:0007669"/>
    <property type="project" value="UniProtKB-SubCell"/>
</dbReference>
<dbReference type="SMART" id="SM00233">
    <property type="entry name" value="PH"/>
    <property type="match status" value="1"/>
</dbReference>
<dbReference type="Pfam" id="PF16652">
    <property type="entry name" value="PH_13"/>
    <property type="match status" value="1"/>
</dbReference>
<reference evidence="29" key="1">
    <citation type="submission" date="2021-06" db="EMBL/GenBank/DDBJ databases">
        <authorList>
            <person name="Kallberg Y."/>
            <person name="Tangrot J."/>
            <person name="Rosling A."/>
        </authorList>
    </citation>
    <scope>NUCLEOTIDE SEQUENCE</scope>
    <source>
        <strain evidence="29">IA702</strain>
    </source>
</reference>
<keyword evidence="17" id="KW-0966">Cell projection</keyword>
<accession>A0A9N9FCM7</accession>
<dbReference type="SMART" id="SM00246">
    <property type="entry name" value="WH2"/>
    <property type="match status" value="1"/>
</dbReference>
<dbReference type="Gene3D" id="2.30.30.40">
    <property type="entry name" value="SH3 Domains"/>
    <property type="match status" value="2"/>
</dbReference>
<dbReference type="Gene3D" id="2.30.29.30">
    <property type="entry name" value="Pleckstrin-homology domain (PH domain)/Phosphotyrosine-binding domain (PTB)"/>
    <property type="match status" value="1"/>
</dbReference>
<dbReference type="SMART" id="SM00054">
    <property type="entry name" value="EFh"/>
    <property type="match status" value="3"/>
</dbReference>
<dbReference type="CDD" id="cd00174">
    <property type="entry name" value="SH3"/>
    <property type="match status" value="2"/>
</dbReference>
<comment type="similarity">
    <text evidence="5">Belongs to the PAN1 family.</text>
</comment>
<evidence type="ECO:0000256" key="10">
    <source>
        <dbReference type="ARBA" id="ARBA00022583"/>
    </source>
</evidence>
<dbReference type="Pfam" id="PF00168">
    <property type="entry name" value="C2"/>
    <property type="match status" value="1"/>
</dbReference>
<keyword evidence="10" id="KW-0254">Endocytosis</keyword>
<dbReference type="GO" id="GO:0035025">
    <property type="term" value="P:positive regulation of Rho protein signal transduction"/>
    <property type="evidence" value="ECO:0007669"/>
    <property type="project" value="TreeGrafter"/>
</dbReference>
<feature type="region of interest" description="Disordered" evidence="21">
    <location>
        <begin position="761"/>
        <end position="1095"/>
    </location>
</feature>
<evidence type="ECO:0000259" key="24">
    <source>
        <dbReference type="PROSITE" id="PS50004"/>
    </source>
</evidence>
<keyword evidence="12" id="KW-0967">Endosome</keyword>
<dbReference type="OrthoDB" id="1716625at2759"/>
<evidence type="ECO:0000256" key="18">
    <source>
        <dbReference type="ARBA" id="ARBA00034103"/>
    </source>
</evidence>
<evidence type="ECO:0000256" key="12">
    <source>
        <dbReference type="ARBA" id="ARBA00022753"/>
    </source>
</evidence>
<keyword evidence="14" id="KW-0472">Membrane</keyword>
<dbReference type="GO" id="GO:0035556">
    <property type="term" value="P:intracellular signal transduction"/>
    <property type="evidence" value="ECO:0007669"/>
    <property type="project" value="InterPro"/>
</dbReference>
<evidence type="ECO:0000256" key="15">
    <source>
        <dbReference type="ARBA" id="ARBA00023203"/>
    </source>
</evidence>
<dbReference type="Pfam" id="PF12763">
    <property type="entry name" value="EH"/>
    <property type="match status" value="2"/>
</dbReference>
<feature type="region of interest" description="Disordered" evidence="21">
    <location>
        <begin position="404"/>
        <end position="430"/>
    </location>
</feature>
<evidence type="ECO:0000256" key="11">
    <source>
        <dbReference type="ARBA" id="ARBA00022737"/>
    </source>
</evidence>
<keyword evidence="8 19" id="KW-0728">SH3 domain</keyword>
<feature type="domain" description="EH" evidence="26">
    <location>
        <begin position="299"/>
        <end position="388"/>
    </location>
</feature>
<feature type="coiled-coil region" evidence="20">
    <location>
        <begin position="1578"/>
        <end position="1612"/>
    </location>
</feature>
<dbReference type="EMBL" id="CAJVPJ010000430">
    <property type="protein sequence ID" value="CAG8523760.1"/>
    <property type="molecule type" value="Genomic_DNA"/>
</dbReference>
<dbReference type="SMART" id="SM00239">
    <property type="entry name" value="C2"/>
    <property type="match status" value="1"/>
</dbReference>
<evidence type="ECO:0000256" key="17">
    <source>
        <dbReference type="ARBA" id="ARBA00023273"/>
    </source>
</evidence>
<evidence type="ECO:0000259" key="26">
    <source>
        <dbReference type="PROSITE" id="PS50031"/>
    </source>
</evidence>
<feature type="compositionally biased region" description="Basic and acidic residues" evidence="21">
    <location>
        <begin position="867"/>
        <end position="915"/>
    </location>
</feature>
<dbReference type="Pfam" id="PF02205">
    <property type="entry name" value="WH2"/>
    <property type="match status" value="1"/>
</dbReference>
<feature type="domain" description="EF-hand" evidence="27">
    <location>
        <begin position="298"/>
        <end position="333"/>
    </location>
</feature>
<evidence type="ECO:0000259" key="28">
    <source>
        <dbReference type="PROSITE" id="PS51082"/>
    </source>
</evidence>
<dbReference type="Gene3D" id="1.10.238.10">
    <property type="entry name" value="EF-hand"/>
    <property type="match status" value="2"/>
</dbReference>
<dbReference type="PROSITE" id="PS51082">
    <property type="entry name" value="WH2"/>
    <property type="match status" value="1"/>
</dbReference>
<feature type="compositionally biased region" description="Polar residues" evidence="21">
    <location>
        <begin position="1070"/>
        <end position="1088"/>
    </location>
</feature>
<evidence type="ECO:0000259" key="23">
    <source>
        <dbReference type="PROSITE" id="PS50003"/>
    </source>
</evidence>
<dbReference type="InterPro" id="IPR035899">
    <property type="entry name" value="DBL_dom_sf"/>
</dbReference>
<comment type="caution">
    <text evidence="29">The sequence shown here is derived from an EMBL/GenBank/DDBJ whole genome shotgun (WGS) entry which is preliminary data.</text>
</comment>
<keyword evidence="11" id="KW-0677">Repeat</keyword>
<evidence type="ECO:0000259" key="27">
    <source>
        <dbReference type="PROSITE" id="PS50222"/>
    </source>
</evidence>
<dbReference type="InterPro" id="IPR001849">
    <property type="entry name" value="PH_domain"/>
</dbReference>
<dbReference type="PROSITE" id="PS50010">
    <property type="entry name" value="DH_2"/>
    <property type="match status" value="1"/>
</dbReference>
<dbReference type="GO" id="GO:0005886">
    <property type="term" value="C:plasma membrane"/>
    <property type="evidence" value="ECO:0007669"/>
    <property type="project" value="UniProtKB-SubCell"/>
</dbReference>
<dbReference type="InterPro" id="IPR000219">
    <property type="entry name" value="DH_dom"/>
</dbReference>
<dbReference type="InterPro" id="IPR001452">
    <property type="entry name" value="SH3_domain"/>
</dbReference>
<dbReference type="CDD" id="cd00030">
    <property type="entry name" value="C2"/>
    <property type="match status" value="1"/>
</dbReference>
<dbReference type="PROSITE" id="PS50222">
    <property type="entry name" value="EF_HAND_2"/>
    <property type="match status" value="2"/>
</dbReference>
<evidence type="ECO:0000256" key="20">
    <source>
        <dbReference type="SAM" id="Coils"/>
    </source>
</evidence>
<dbReference type="PROSITE" id="PS50031">
    <property type="entry name" value="EH"/>
    <property type="match status" value="2"/>
</dbReference>
<feature type="domain" description="EH" evidence="26">
    <location>
        <begin position="104"/>
        <end position="192"/>
    </location>
</feature>
<feature type="compositionally biased region" description="Pro residues" evidence="21">
    <location>
        <begin position="930"/>
        <end position="966"/>
    </location>
</feature>
<gene>
    <name evidence="29" type="ORF">POCULU_LOCUS3712</name>
</gene>
<dbReference type="GO" id="GO:0006897">
    <property type="term" value="P:endocytosis"/>
    <property type="evidence" value="ECO:0007669"/>
    <property type="project" value="UniProtKB-KW"/>
</dbReference>
<dbReference type="Gene3D" id="2.60.40.150">
    <property type="entry name" value="C2 domain"/>
    <property type="match status" value="1"/>
</dbReference>
<keyword evidence="30" id="KW-1185">Reference proteome</keyword>
<feature type="compositionally biased region" description="Basic and acidic residues" evidence="21">
    <location>
        <begin position="824"/>
        <end position="849"/>
    </location>
</feature>
<dbReference type="PROSITE" id="PS50004">
    <property type="entry name" value="C2"/>
    <property type="match status" value="1"/>
</dbReference>
<dbReference type="GO" id="GO:0003779">
    <property type="term" value="F:actin binding"/>
    <property type="evidence" value="ECO:0007669"/>
    <property type="project" value="UniProtKB-KW"/>
</dbReference>
<feature type="compositionally biased region" description="Low complexity" evidence="21">
    <location>
        <begin position="1028"/>
        <end position="1054"/>
    </location>
</feature>
<keyword evidence="15" id="KW-0009">Actin-binding</keyword>
<dbReference type="GO" id="GO:0030479">
    <property type="term" value="C:actin cortical patch"/>
    <property type="evidence" value="ECO:0007669"/>
    <property type="project" value="UniProtKB-SubCell"/>
</dbReference>
<dbReference type="FunFam" id="1.10.238.10:FF:000349">
    <property type="entry name" value="Actin cytoskeleton-regulatory complex protein PAN1"/>
    <property type="match status" value="1"/>
</dbReference>
<dbReference type="Proteomes" id="UP000789572">
    <property type="component" value="Unassembled WGS sequence"/>
</dbReference>
<feature type="compositionally biased region" description="Low complexity" evidence="21">
    <location>
        <begin position="1278"/>
        <end position="1289"/>
    </location>
</feature>
<dbReference type="PANTHER" id="PTHR46006:SF6">
    <property type="entry name" value="INTERSECTIN-2 ISOFORM X1"/>
    <property type="match status" value="1"/>
</dbReference>
<evidence type="ECO:0000256" key="1">
    <source>
        <dbReference type="ARBA" id="ARBA00004125"/>
    </source>
</evidence>
<evidence type="ECO:0000313" key="30">
    <source>
        <dbReference type="Proteomes" id="UP000789572"/>
    </source>
</evidence>
<protein>
    <recommendedName>
        <fullName evidence="6">Actin cytoskeleton-regulatory complex protein PAN1</fullName>
    </recommendedName>
    <alternativeName>
        <fullName evidence="7">Actin cytoskeleton-regulatory complex protein pan1</fullName>
    </alternativeName>
</protein>
<dbReference type="InterPro" id="IPR000008">
    <property type="entry name" value="C2_dom"/>
</dbReference>
<evidence type="ECO:0000256" key="14">
    <source>
        <dbReference type="ARBA" id="ARBA00023136"/>
    </source>
</evidence>
<dbReference type="InterPro" id="IPR035892">
    <property type="entry name" value="C2_domain_sf"/>
</dbReference>
<feature type="compositionally biased region" description="Low complexity" evidence="21">
    <location>
        <begin position="967"/>
        <end position="976"/>
    </location>
</feature>
<feature type="domain" description="SH3" evidence="22">
    <location>
        <begin position="1218"/>
        <end position="1277"/>
    </location>
</feature>
<feature type="region of interest" description="Disordered" evidence="21">
    <location>
        <begin position="1278"/>
        <end position="1305"/>
    </location>
</feature>
<evidence type="ECO:0000256" key="5">
    <source>
        <dbReference type="ARBA" id="ARBA00009351"/>
    </source>
</evidence>
<dbReference type="InterPro" id="IPR003124">
    <property type="entry name" value="WH2_dom"/>
</dbReference>
<dbReference type="CDD" id="cd00160">
    <property type="entry name" value="RhoGEF"/>
    <property type="match status" value="1"/>
</dbReference>
<evidence type="ECO:0000313" key="29">
    <source>
        <dbReference type="EMBL" id="CAG8523760.1"/>
    </source>
</evidence>
<dbReference type="Pfam" id="PF00018">
    <property type="entry name" value="SH3_1"/>
    <property type="match status" value="1"/>
</dbReference>
<evidence type="ECO:0000259" key="25">
    <source>
        <dbReference type="PROSITE" id="PS50010"/>
    </source>
</evidence>
<sequence length="1873" mass="207865">MYNNNNLQLGGVGGYGQSPSLQPQLTGVPVNTNLQLGGVGGYGQSGSLQPQLAGVPVNANIQLGGISGYGQPPLQPQLSGNPPASTGGGPHIPNVRLSFISAKDQTKFEELYRSTVAGGKYMTAEQAKAILIKSKLSPEVLAKIWNLSDITQTGYLTFPEFALAMYLTNHKLNGREIPSTTPDNILSEVKGVIGQIQAIEQKQVSEQPLIQMNATPQMSSVQPPMVQQQYTGMSTISSIPTIASISPVPTGVSSASGLLGQNFMMLAQRVMPQQNPPLQYNVQGLQGNAKIPWAVTNEEKMQYREIFKAWDVNGSGYLSGEKAREIFSQTGLPRDVLMQIWHLADPYNHGKLNIDEFAVAMHLIYRKLNGYDVPATLPPELMPPSSRDLAESVDKLTNIIVRESQAQRLSPQPTSNQYTKSRSFNVGASTNPLDVKQDAVAYKHDDDDVGYVSSARRRAPLTTPKPETKKKLNLEELRKQVHEKEITLDALLYSAESIPTQAYSERGGDDIEILKRDIRDLHSQIIRLSPGDSVSREQDRNFTELRTLLDDHRRLESEMNDSLSSTIPDLIKTIRKTDDQVAEAKLALFKLRDTKNSGSTLEIIGTGPGGTITEADRIKAKAQAMVQARLAALTGKPVSTGGTDADAAKRFEEKAVAVNAERATREERVAEIERTVARIQDMLIRFAREKEEISDVLRHYETDGQISYEERRKWEDGIDVGDEVRRFIDELRREGESSTNRYLRKESDLSTTSYLRKDSDYLRKDSESSTSSYLRKESELSTSSYSRREGESSTNSYLKKEGESSVNSSSTPPSSGNSFSLKPKTPEERAAFIQAEAERRMQESLRRLGLDPSLNTSKSSTLSVSERLARERAEAEERERARTEKLLADKQRKAEENAERERRLEEYKRQEEARKAQWLAEAEDLEKANVPPPAPPPPPVVSTPPIAPPPPPVASTPPVAPTPPPVTSTTSAVSTPPVAPPPPTQSSSLPPSSDSRNALLSQIRQGARLKATVTNDRSSPAIGGQSRGAGTSASASASTSSSSPAGAASSPLLAGLGGLFAGGFPRLASRSGTIDTGRTAETNSSNKSEVNRRDTEWYDSLASDTFASNDTYATKPVTVDEKEEEKEKETDVFGDTSERVASPITTNVINSEENVDFEKMHKVKSLYAFAGTGPDDLPFEAGTVFKAYPSKEDKNPDWWFGIIEETGTKGWLPKNYVEDVTEARVLYDYAAQTAEELTIKKDSVVIILDKSLGHWWKVEHEGAKGFVPANYVEEISSSSDSSLNLQDSSVPDDNQEIVSDPEDPFNLEYTDDDVDDDMDSADEEIQKRITRVPSLVIRSASPDRMDGSRTPSPTRLFGSSPISSVSWIPSRHRKQSFGVSSELGGIRPKSPVGLSSQSWASLIPPSTLATLSKQTVKRQEAIHELVLTEQSYLCDLQMIIQTFYSPLQSRLSSSELTTLFANIDDILLVNTALLSDLEQRQEEGIVVECIGDVFLKHADNLTCYIEYCGNQMNASKFLIMRRSADRELDQFLKKQQQEPQCRNLDLSSFLLQPMQRITRYPLLLRQILHYTEKDHTDHENMMQALKKAESVLEETDEAIRDQENKLKIAEITKIVDFETLGEKLELTSMTKFVGKRQYIMEGPLQKAKSSRKLYGYLFNDMLILCEQLRNPSRGYKYTLYRPPIPLNEIVVKDGGSDKISFQLTHNTYKINLRTNNVSVKRQWVNNLETASGYCQRKAEGNPIVSDYIGTLKVLVYEAYIPNNGLYANKPLNLHCRAQLSRQIFKTKSVKDTLSPKWNQALIFSVATLEDTLRLSVYNSDGKSNQDEYMGQASIRLNYFLKENREKQTDAIKLSLKDGATDAHISVSLTYKPT</sequence>
<dbReference type="SUPFAM" id="SSF50729">
    <property type="entry name" value="PH domain-like"/>
    <property type="match status" value="1"/>
</dbReference>
<keyword evidence="16" id="KW-0206">Cytoskeleton</keyword>
<dbReference type="PANTHER" id="PTHR46006">
    <property type="entry name" value="RHO GUANINE NUCLEOTIDE EXCHANGE FACTOR AT 64C, ISOFORM A"/>
    <property type="match status" value="1"/>
</dbReference>
<feature type="domain" description="PH" evidence="23">
    <location>
        <begin position="1637"/>
        <end position="1732"/>
    </location>
</feature>
<evidence type="ECO:0000259" key="22">
    <source>
        <dbReference type="PROSITE" id="PS50002"/>
    </source>
</evidence>
<dbReference type="PROSITE" id="PS50002">
    <property type="entry name" value="SH3"/>
    <property type="match status" value="1"/>
</dbReference>
<dbReference type="InterPro" id="IPR001331">
    <property type="entry name" value="GDS_CDC24_CS"/>
</dbReference>
<keyword evidence="20" id="KW-0175">Coiled coil</keyword>
<feature type="compositionally biased region" description="Polar residues" evidence="21">
    <location>
        <begin position="853"/>
        <end position="864"/>
    </location>
</feature>
<feature type="region of interest" description="Disordered" evidence="21">
    <location>
        <begin position="72"/>
        <end position="91"/>
    </location>
</feature>
<dbReference type="SUPFAM" id="SSF47473">
    <property type="entry name" value="EF-hand"/>
    <property type="match status" value="2"/>
</dbReference>